<dbReference type="EMBL" id="JACGWO010000007">
    <property type="protein sequence ID" value="KAK4423006.1"/>
    <property type="molecule type" value="Genomic_DNA"/>
</dbReference>
<sequence length="318" mass="34713">MGIRYLLLVHPNLGQYPLVQPMALVGCTARRPRKTMTPSVPGVPYAPCLTLSPNSAASPAVDCLPLTFLVEIGHLPPPPPMCSVPNLISSPGHLNLVKIPLGEDHGRPSNANPLPRFSAGSSNHRSVWLSPQANKAPSGTVLRLQACRLELATWSKHSLGSIDKRIKSIETERAATHAGELTAAVKQHRGGLQNELDGLLRTLISRNCYYRMEVTWNLELINAIFCVVDAQVITALPVPVSTEQDRLVLHFSKTEAFSVQSAYNVAVEMETRGHTVGGFSTLLMKLSFHATPRIRVPKQVECASWTSIPEGCFNVYYA</sequence>
<name>A0AAE2CI32_9LAMI</name>
<dbReference type="AlphaFoldDB" id="A0AAE2CI32"/>
<dbReference type="Proteomes" id="UP001293254">
    <property type="component" value="Unassembled WGS sequence"/>
</dbReference>
<evidence type="ECO:0000313" key="1">
    <source>
        <dbReference type="EMBL" id="KAK4423006.1"/>
    </source>
</evidence>
<comment type="caution">
    <text evidence="1">The sequence shown here is derived from an EMBL/GenBank/DDBJ whole genome shotgun (WGS) entry which is preliminary data.</text>
</comment>
<keyword evidence="2" id="KW-1185">Reference proteome</keyword>
<reference evidence="1" key="2">
    <citation type="journal article" date="2024" name="Plant">
        <title>Genomic evolution and insights into agronomic trait innovations of Sesamum species.</title>
        <authorList>
            <person name="Miao H."/>
            <person name="Wang L."/>
            <person name="Qu L."/>
            <person name="Liu H."/>
            <person name="Sun Y."/>
            <person name="Le M."/>
            <person name="Wang Q."/>
            <person name="Wei S."/>
            <person name="Zheng Y."/>
            <person name="Lin W."/>
            <person name="Duan Y."/>
            <person name="Cao H."/>
            <person name="Xiong S."/>
            <person name="Wang X."/>
            <person name="Wei L."/>
            <person name="Li C."/>
            <person name="Ma Q."/>
            <person name="Ju M."/>
            <person name="Zhao R."/>
            <person name="Li G."/>
            <person name="Mu C."/>
            <person name="Tian Q."/>
            <person name="Mei H."/>
            <person name="Zhang T."/>
            <person name="Gao T."/>
            <person name="Zhang H."/>
        </authorList>
    </citation>
    <scope>NUCLEOTIDE SEQUENCE</scope>
    <source>
        <strain evidence="1">3651</strain>
    </source>
</reference>
<evidence type="ECO:0000313" key="2">
    <source>
        <dbReference type="Proteomes" id="UP001293254"/>
    </source>
</evidence>
<organism evidence="1 2">
    <name type="scientific">Sesamum alatum</name>
    <dbReference type="NCBI Taxonomy" id="300844"/>
    <lineage>
        <taxon>Eukaryota</taxon>
        <taxon>Viridiplantae</taxon>
        <taxon>Streptophyta</taxon>
        <taxon>Embryophyta</taxon>
        <taxon>Tracheophyta</taxon>
        <taxon>Spermatophyta</taxon>
        <taxon>Magnoliopsida</taxon>
        <taxon>eudicotyledons</taxon>
        <taxon>Gunneridae</taxon>
        <taxon>Pentapetalae</taxon>
        <taxon>asterids</taxon>
        <taxon>lamiids</taxon>
        <taxon>Lamiales</taxon>
        <taxon>Pedaliaceae</taxon>
        <taxon>Sesamum</taxon>
    </lineage>
</organism>
<proteinExistence type="predicted"/>
<reference evidence="1" key="1">
    <citation type="submission" date="2020-06" db="EMBL/GenBank/DDBJ databases">
        <authorList>
            <person name="Li T."/>
            <person name="Hu X."/>
            <person name="Zhang T."/>
            <person name="Song X."/>
            <person name="Zhang H."/>
            <person name="Dai N."/>
            <person name="Sheng W."/>
            <person name="Hou X."/>
            <person name="Wei L."/>
        </authorList>
    </citation>
    <scope>NUCLEOTIDE SEQUENCE</scope>
    <source>
        <strain evidence="1">3651</strain>
        <tissue evidence="1">Leaf</tissue>
    </source>
</reference>
<accession>A0AAE2CI32</accession>
<protein>
    <submittedName>
        <fullName evidence="1">Uncharacterized protein</fullName>
    </submittedName>
</protein>
<dbReference type="PROSITE" id="PS51257">
    <property type="entry name" value="PROKAR_LIPOPROTEIN"/>
    <property type="match status" value="1"/>
</dbReference>
<gene>
    <name evidence="1" type="ORF">Salat_1883200</name>
</gene>